<dbReference type="AlphaFoldDB" id="A0A3A3FU67"/>
<gene>
    <name evidence="2" type="ORF">D3871_15485</name>
</gene>
<dbReference type="RefSeq" id="WP_119769712.1">
    <property type="nucleotide sequence ID" value="NZ_QYUO01000001.1"/>
</dbReference>
<proteinExistence type="predicted"/>
<dbReference type="InterPro" id="IPR021320">
    <property type="entry name" value="DUF2905"/>
</dbReference>
<reference evidence="3" key="1">
    <citation type="submission" date="2018-09" db="EMBL/GenBank/DDBJ databases">
        <authorList>
            <person name="Zhu H."/>
        </authorList>
    </citation>
    <scope>NUCLEOTIDE SEQUENCE [LARGE SCALE GENOMIC DNA]</scope>
    <source>
        <strain evidence="3">K1R23-30</strain>
    </source>
</reference>
<keyword evidence="1" id="KW-0472">Membrane</keyword>
<dbReference type="Pfam" id="PF11146">
    <property type="entry name" value="DUF2905"/>
    <property type="match status" value="1"/>
</dbReference>
<organism evidence="2 3">
    <name type="scientific">Noviherbaspirillum saxi</name>
    <dbReference type="NCBI Taxonomy" id="2320863"/>
    <lineage>
        <taxon>Bacteria</taxon>
        <taxon>Pseudomonadati</taxon>
        <taxon>Pseudomonadota</taxon>
        <taxon>Betaproteobacteria</taxon>
        <taxon>Burkholderiales</taxon>
        <taxon>Oxalobacteraceae</taxon>
        <taxon>Noviherbaspirillum</taxon>
    </lineage>
</organism>
<name>A0A3A3FU67_9BURK</name>
<feature type="transmembrane region" description="Helical" evidence="1">
    <location>
        <begin position="42"/>
        <end position="61"/>
    </location>
</feature>
<evidence type="ECO:0000313" key="3">
    <source>
        <dbReference type="Proteomes" id="UP000265955"/>
    </source>
</evidence>
<dbReference type="OrthoDB" id="9811610at2"/>
<comment type="caution">
    <text evidence="2">The sequence shown here is derived from an EMBL/GenBank/DDBJ whole genome shotgun (WGS) entry which is preliminary data.</text>
</comment>
<feature type="transmembrane region" description="Helical" evidence="1">
    <location>
        <begin position="6"/>
        <end position="22"/>
    </location>
</feature>
<dbReference type="EMBL" id="QYUO01000001">
    <property type="protein sequence ID" value="RJF99767.1"/>
    <property type="molecule type" value="Genomic_DNA"/>
</dbReference>
<protein>
    <submittedName>
        <fullName evidence="2">DUF2905 domain-containing protein</fullName>
    </submittedName>
</protein>
<keyword evidence="3" id="KW-1185">Reference proteome</keyword>
<keyword evidence="1" id="KW-0812">Transmembrane</keyword>
<sequence>MIRWVVVIFLALVVFYPLLPFLDRLRVGRMPADIRFRFRGVVFCLPFGSAVIWSLAAFLIAEVVSWTCAFC</sequence>
<evidence type="ECO:0000256" key="1">
    <source>
        <dbReference type="SAM" id="Phobius"/>
    </source>
</evidence>
<dbReference type="Proteomes" id="UP000265955">
    <property type="component" value="Unassembled WGS sequence"/>
</dbReference>
<accession>A0A3A3FU67</accession>
<evidence type="ECO:0000313" key="2">
    <source>
        <dbReference type="EMBL" id="RJF99767.1"/>
    </source>
</evidence>
<keyword evidence="1" id="KW-1133">Transmembrane helix</keyword>